<dbReference type="AlphaFoldDB" id="A0A4R7CT38"/>
<dbReference type="EMBL" id="SNZV01000010">
    <property type="protein sequence ID" value="TDS09791.1"/>
    <property type="molecule type" value="Genomic_DNA"/>
</dbReference>
<keyword evidence="5" id="KW-0378">Hydrolase</keyword>
<comment type="caution">
    <text evidence="5">The sequence shown here is derived from an EMBL/GenBank/DDBJ whole genome shotgun (WGS) entry which is preliminary data.</text>
</comment>
<dbReference type="RefSeq" id="WP_133641809.1">
    <property type="nucleotide sequence ID" value="NZ_SNZV01000010.1"/>
</dbReference>
<evidence type="ECO:0000259" key="3">
    <source>
        <dbReference type="Pfam" id="PF00326"/>
    </source>
</evidence>
<evidence type="ECO:0000313" key="5">
    <source>
        <dbReference type="EMBL" id="TDS09791.1"/>
    </source>
</evidence>
<keyword evidence="6" id="KW-1185">Reference proteome</keyword>
<dbReference type="SUPFAM" id="SSF53474">
    <property type="entry name" value="alpha/beta-Hydrolases"/>
    <property type="match status" value="1"/>
</dbReference>
<dbReference type="Pfam" id="PF00930">
    <property type="entry name" value="DPPIV_N"/>
    <property type="match status" value="1"/>
</dbReference>
<gene>
    <name evidence="5" type="ORF">B0I21_11068</name>
</gene>
<keyword evidence="2" id="KW-0732">Signal</keyword>
<dbReference type="InterPro" id="IPR029058">
    <property type="entry name" value="AB_hydrolase_fold"/>
</dbReference>
<feature type="compositionally biased region" description="Basic and acidic residues" evidence="1">
    <location>
        <begin position="139"/>
        <end position="161"/>
    </location>
</feature>
<evidence type="ECO:0000256" key="1">
    <source>
        <dbReference type="SAM" id="MobiDB-lite"/>
    </source>
</evidence>
<feature type="signal peptide" evidence="2">
    <location>
        <begin position="1"/>
        <end position="21"/>
    </location>
</feature>
<keyword evidence="5" id="KW-0031">Aminopeptidase</keyword>
<proteinExistence type="predicted"/>
<feature type="chain" id="PRO_5020466440" evidence="2">
    <location>
        <begin position="22"/>
        <end position="745"/>
    </location>
</feature>
<reference evidence="5 6" key="1">
    <citation type="submission" date="2019-03" db="EMBL/GenBank/DDBJ databases">
        <title>Genomic Encyclopedia of Type Strains, Phase III (KMG-III): the genomes of soil and plant-associated and newly described type strains.</title>
        <authorList>
            <person name="Whitman W."/>
        </authorList>
    </citation>
    <scope>NUCLEOTIDE SEQUENCE [LARGE SCALE GENOMIC DNA]</scope>
    <source>
        <strain evidence="5 6">CGMCC 1.12801</strain>
    </source>
</reference>
<dbReference type="Gene3D" id="2.140.10.30">
    <property type="entry name" value="Dipeptidylpeptidase IV, N-terminal domain"/>
    <property type="match status" value="1"/>
</dbReference>
<dbReference type="InterPro" id="IPR050278">
    <property type="entry name" value="Serine_Prot_S9B/DPPIV"/>
</dbReference>
<sequence>MFNRYFYLLMFCVLASANSFAQGTVDDFKRAKELRGKMTNKVYHVPAQIKWNEQGDLLWYEKNTAAGKQFVLVDPKAASKSTLFELNALTDALKAALNKPVDGASLLSDHIKLIDRDLLEFTYDGYVWCWNRSTNKLDKKEKEKNDRRGGYWGQRFDDSKGEPIASPDSSLLAYIKNSNIYVAKKDEPKSERQLTFDGSPSDYYAAHIHWSPDGKKIATSKVRKAELRILTLLESSPTDQLQPKLQTRDYPKPGDAISQYNPVIYNLETNQLLPADHRLIDNQFSISRINWRDDSRAITFEFNKRGHQQYAVLELDATKGSSRYLINEQNKTFIDYSGKRFREDIQDGKEMIWASERDGWNHLYRYNGETGEVINQITKGDWVVRRVVNVDDVKKQIIFEASGKNKKQDPYFIQYYRINFDGSNLQELTHEDATHTATFNKDYSYFVDVYSRIDQVPTAVLRDRQGKVVMALETGDDAALRASGWKAPEVFTSKARDGKTDIWGIIIRPTNFDASKKYPVIEYIYAGPHSSFVPKTFIPNPSGMQELAELGFIVVQIDGMGTSNRSKAFHDVCWKDLKDAGFADRIIWMKDAAKKYPYMDLANVGIYGTSAGGQSSTAAVLFHPEFYKVAVSSCGCHDNRMDKIWWNEQWMGWPVGPEYAASSNIDHAGNLQGKLMLIVGELDDNVDPASTYQLTNALIKANKDHELIVVPGMGHSSGGEYGEKKRRDFFVKHLMGVNPPSWTVH</sequence>
<feature type="domain" description="Dipeptidylpeptidase IV N-terminal" evidence="4">
    <location>
        <begin position="163"/>
        <end position="454"/>
    </location>
</feature>
<evidence type="ECO:0000259" key="4">
    <source>
        <dbReference type="Pfam" id="PF00930"/>
    </source>
</evidence>
<name>A0A4R7CT38_9SPHI</name>
<dbReference type="Pfam" id="PF00326">
    <property type="entry name" value="Peptidase_S9"/>
    <property type="match status" value="1"/>
</dbReference>
<feature type="region of interest" description="Disordered" evidence="1">
    <location>
        <begin position="139"/>
        <end position="164"/>
    </location>
</feature>
<dbReference type="GO" id="GO:0006508">
    <property type="term" value="P:proteolysis"/>
    <property type="evidence" value="ECO:0007669"/>
    <property type="project" value="InterPro"/>
</dbReference>
<organism evidence="5 6">
    <name type="scientific">Sphingobacterium paludis</name>
    <dbReference type="NCBI Taxonomy" id="1476465"/>
    <lineage>
        <taxon>Bacteria</taxon>
        <taxon>Pseudomonadati</taxon>
        <taxon>Bacteroidota</taxon>
        <taxon>Sphingobacteriia</taxon>
        <taxon>Sphingobacteriales</taxon>
        <taxon>Sphingobacteriaceae</taxon>
        <taxon>Sphingobacterium</taxon>
    </lineage>
</organism>
<accession>A0A4R7CT38</accession>
<dbReference type="OrthoDB" id="9777457at2"/>
<keyword evidence="5" id="KW-0645">Protease</keyword>
<dbReference type="GO" id="GO:0008236">
    <property type="term" value="F:serine-type peptidase activity"/>
    <property type="evidence" value="ECO:0007669"/>
    <property type="project" value="InterPro"/>
</dbReference>
<dbReference type="GO" id="GO:0004177">
    <property type="term" value="F:aminopeptidase activity"/>
    <property type="evidence" value="ECO:0007669"/>
    <property type="project" value="UniProtKB-KW"/>
</dbReference>
<evidence type="ECO:0000256" key="2">
    <source>
        <dbReference type="SAM" id="SignalP"/>
    </source>
</evidence>
<dbReference type="SUPFAM" id="SSF82171">
    <property type="entry name" value="DPP6 N-terminal domain-like"/>
    <property type="match status" value="1"/>
</dbReference>
<protein>
    <submittedName>
        <fullName evidence="5">Dipeptidyl aminopeptidase/acylaminoacyl peptidase</fullName>
    </submittedName>
</protein>
<feature type="domain" description="Peptidase S9 prolyl oligopeptidase catalytic" evidence="3">
    <location>
        <begin position="544"/>
        <end position="733"/>
    </location>
</feature>
<dbReference type="InterPro" id="IPR001375">
    <property type="entry name" value="Peptidase_S9_cat"/>
</dbReference>
<dbReference type="InterPro" id="IPR002469">
    <property type="entry name" value="Peptidase_S9B_N"/>
</dbReference>
<dbReference type="Proteomes" id="UP000294752">
    <property type="component" value="Unassembled WGS sequence"/>
</dbReference>
<dbReference type="PANTHER" id="PTHR11731">
    <property type="entry name" value="PROTEASE FAMILY S9B,C DIPEPTIDYL-PEPTIDASE IV-RELATED"/>
    <property type="match status" value="1"/>
</dbReference>
<evidence type="ECO:0000313" key="6">
    <source>
        <dbReference type="Proteomes" id="UP000294752"/>
    </source>
</evidence>
<dbReference type="Gene3D" id="3.40.50.1820">
    <property type="entry name" value="alpha/beta hydrolase"/>
    <property type="match status" value="1"/>
</dbReference>
<dbReference type="PANTHER" id="PTHR11731:SF118">
    <property type="entry name" value="BLR1971 PROTEIN"/>
    <property type="match status" value="1"/>
</dbReference>